<dbReference type="Gene3D" id="2.40.10.340">
    <property type="entry name" value="Rod shape-determining protein MreC, domain 1"/>
    <property type="match status" value="1"/>
</dbReference>
<dbReference type="PANTHER" id="PTHR34138:SF1">
    <property type="entry name" value="CELL SHAPE-DETERMINING PROTEIN MREC"/>
    <property type="match status" value="1"/>
</dbReference>
<dbReference type="PANTHER" id="PTHR34138">
    <property type="entry name" value="CELL SHAPE-DETERMINING PROTEIN MREC"/>
    <property type="match status" value="1"/>
</dbReference>
<dbReference type="NCBIfam" id="TIGR00219">
    <property type="entry name" value="mreC"/>
    <property type="match status" value="1"/>
</dbReference>
<dbReference type="OrthoDB" id="9808025at2"/>
<feature type="domain" description="Rod shape-determining protein MreC beta-barrel core" evidence="6">
    <location>
        <begin position="106"/>
        <end position="251"/>
    </location>
</feature>
<organism evidence="7 8">
    <name type="scientific">Thermodesulfovibrio aggregans</name>
    <dbReference type="NCBI Taxonomy" id="86166"/>
    <lineage>
        <taxon>Bacteria</taxon>
        <taxon>Pseudomonadati</taxon>
        <taxon>Nitrospirota</taxon>
        <taxon>Thermodesulfovibrionia</taxon>
        <taxon>Thermodesulfovibrionales</taxon>
        <taxon>Thermodesulfovibrionaceae</taxon>
        <taxon>Thermodesulfovibrio</taxon>
    </lineage>
</organism>
<dbReference type="GO" id="GO:0005886">
    <property type="term" value="C:plasma membrane"/>
    <property type="evidence" value="ECO:0007669"/>
    <property type="project" value="TreeGrafter"/>
</dbReference>
<dbReference type="RefSeq" id="WP_059175783.1">
    <property type="nucleotide sequence ID" value="NZ_BCNO01000001.1"/>
</dbReference>
<dbReference type="Pfam" id="PF04085">
    <property type="entry name" value="MreC"/>
    <property type="match status" value="1"/>
</dbReference>
<dbReference type="InterPro" id="IPR042177">
    <property type="entry name" value="Cell/Rod_1"/>
</dbReference>
<accession>A0A0U9HMN6</accession>
<evidence type="ECO:0000256" key="4">
    <source>
        <dbReference type="ARBA" id="ARBA00032089"/>
    </source>
</evidence>
<evidence type="ECO:0000256" key="2">
    <source>
        <dbReference type="ARBA" id="ARBA00013855"/>
    </source>
</evidence>
<evidence type="ECO:0000256" key="1">
    <source>
        <dbReference type="ARBA" id="ARBA00009369"/>
    </source>
</evidence>
<dbReference type="STRING" id="86166.TAGGR_1499"/>
<sequence>MIKKTTILIVIGICLVCFFLISYQSKRAISFNKFDVSPLISPLQYLKNFFVELYSFREENKKLKQQLYQMILEQKSYYELIQENRKLKELLNLKEKKKEVVTIAKVIRTGSNRFLKTLWIDKGSEDGIKTDMPAITLNGLAGKVISTSPHFSEILLLTDTNFSVAVRVERTRSEGIVSGTGTNMCILKYIPVEEDIMVGDRLITSGTDGIFPEGIKVGVVKKIEKKKGFFQNIDVVPYQSDLTIEEVAIIKSLI</sequence>
<keyword evidence="3" id="KW-0133">Cell shape</keyword>
<evidence type="ECO:0000259" key="6">
    <source>
        <dbReference type="Pfam" id="PF04085"/>
    </source>
</evidence>
<dbReference type="EMBL" id="BCNO01000001">
    <property type="protein sequence ID" value="GAQ94320.1"/>
    <property type="molecule type" value="Genomic_DNA"/>
</dbReference>
<keyword evidence="5" id="KW-0472">Membrane</keyword>
<name>A0A0U9HMN6_9BACT</name>
<comment type="caution">
    <text evidence="7">The sequence shown here is derived from an EMBL/GenBank/DDBJ whole genome shotgun (WGS) entry which is preliminary data.</text>
</comment>
<evidence type="ECO:0000313" key="7">
    <source>
        <dbReference type="EMBL" id="GAQ94320.1"/>
    </source>
</evidence>
<evidence type="ECO:0000256" key="5">
    <source>
        <dbReference type="SAM" id="Phobius"/>
    </source>
</evidence>
<gene>
    <name evidence="7" type="ORF">TAGGR_1499</name>
</gene>
<keyword evidence="8" id="KW-1185">Reference proteome</keyword>
<dbReference type="PIRSF" id="PIRSF038471">
    <property type="entry name" value="MreC"/>
    <property type="match status" value="1"/>
</dbReference>
<dbReference type="InterPro" id="IPR042175">
    <property type="entry name" value="Cell/Rod_MreC_2"/>
</dbReference>
<keyword evidence="5" id="KW-1133">Transmembrane helix</keyword>
<evidence type="ECO:0000256" key="3">
    <source>
        <dbReference type="ARBA" id="ARBA00022960"/>
    </source>
</evidence>
<feature type="transmembrane region" description="Helical" evidence="5">
    <location>
        <begin position="6"/>
        <end position="23"/>
    </location>
</feature>
<dbReference type="GO" id="GO:0008360">
    <property type="term" value="P:regulation of cell shape"/>
    <property type="evidence" value="ECO:0007669"/>
    <property type="project" value="UniProtKB-KW"/>
</dbReference>
<keyword evidence="5" id="KW-0812">Transmembrane</keyword>
<comment type="similarity">
    <text evidence="1">Belongs to the MreC family.</text>
</comment>
<reference evidence="8" key="1">
    <citation type="submission" date="2016-01" db="EMBL/GenBank/DDBJ databases">
        <title>Draft genome sequence of Thermodesulfovibrio aggregans strain TGE-P1.</title>
        <authorList>
            <person name="Sekiguchi Y."/>
            <person name="Ohashi A."/>
            <person name="Matsuura N."/>
            <person name="Tourlousse M.D."/>
        </authorList>
    </citation>
    <scope>NUCLEOTIDE SEQUENCE [LARGE SCALE GENOMIC DNA]</scope>
    <source>
        <strain evidence="8">TGE-P1</strain>
    </source>
</reference>
<dbReference type="Proteomes" id="UP000054976">
    <property type="component" value="Unassembled WGS sequence"/>
</dbReference>
<dbReference type="InterPro" id="IPR055342">
    <property type="entry name" value="MreC_beta-barrel_core"/>
</dbReference>
<evidence type="ECO:0000313" key="8">
    <source>
        <dbReference type="Proteomes" id="UP000054976"/>
    </source>
</evidence>
<protein>
    <recommendedName>
        <fullName evidence="2">Cell shape-determining protein MreC</fullName>
    </recommendedName>
    <alternativeName>
        <fullName evidence="4">Cell shape protein MreC</fullName>
    </alternativeName>
</protein>
<dbReference type="InterPro" id="IPR007221">
    <property type="entry name" value="MreC"/>
</dbReference>
<proteinExistence type="inferred from homology"/>
<dbReference type="AlphaFoldDB" id="A0A0U9HMN6"/>
<dbReference type="Gene3D" id="2.40.10.350">
    <property type="entry name" value="Rod shape-determining protein MreC, domain 2"/>
    <property type="match status" value="1"/>
</dbReference>